<dbReference type="SMART" id="SM00184">
    <property type="entry name" value="RING"/>
    <property type="match status" value="1"/>
</dbReference>
<dbReference type="Pfam" id="PF13639">
    <property type="entry name" value="zf-RING_2"/>
    <property type="match status" value="1"/>
</dbReference>
<sequence length="199" mass="22526">MDPVEMLHEFLFFDADEDMAPPDEPEPFYDNITSTVFEGDTIGTFVAAWEEEQRTVAVAEDFPCEAPKFAQGHLEHPNSWTAQFYNADSVPPTFKLSEPVKEFPHFVVVSAGNLKTKWGVLKDEKTNAARLEKIREPCGICLEPNEKPCGPRCGHLFCYDCVSLVLESQMERLCPYCRGVMDFGNLIEYVVCGEETKED</sequence>
<reference evidence="6 7" key="1">
    <citation type="submission" date="2016-06" db="EMBL/GenBank/DDBJ databases">
        <authorList>
            <person name="Kjaerup R.B."/>
            <person name="Dalgaard T.S."/>
            <person name="Juul-Madsen H.R."/>
        </authorList>
    </citation>
    <scope>NUCLEOTIDE SEQUENCE [LARGE SCALE GENOMIC DNA]</scope>
</reference>
<protein>
    <recommendedName>
        <fullName evidence="5">RING-type domain-containing protein</fullName>
    </recommendedName>
</protein>
<dbReference type="Gene3D" id="3.30.40.10">
    <property type="entry name" value="Zinc/RING finger domain, C3HC4 (zinc finger)"/>
    <property type="match status" value="1"/>
</dbReference>
<dbReference type="SUPFAM" id="SSF57850">
    <property type="entry name" value="RING/U-box"/>
    <property type="match status" value="1"/>
</dbReference>
<evidence type="ECO:0000313" key="7">
    <source>
        <dbReference type="Proteomes" id="UP000215127"/>
    </source>
</evidence>
<evidence type="ECO:0000259" key="5">
    <source>
        <dbReference type="PROSITE" id="PS50089"/>
    </source>
</evidence>
<proteinExistence type="predicted"/>
<dbReference type="Proteomes" id="UP000215127">
    <property type="component" value="Chromosome 7"/>
</dbReference>
<keyword evidence="7" id="KW-1185">Reference proteome</keyword>
<keyword evidence="1" id="KW-0479">Metal-binding</keyword>
<dbReference type="GO" id="GO:0008270">
    <property type="term" value="F:zinc ion binding"/>
    <property type="evidence" value="ECO:0007669"/>
    <property type="project" value="UniProtKB-KW"/>
</dbReference>
<organism evidence="6 7">
    <name type="scientific">Zymoseptoria tritici (strain ST99CH_3D7)</name>
    <dbReference type="NCBI Taxonomy" id="1276538"/>
    <lineage>
        <taxon>Eukaryota</taxon>
        <taxon>Fungi</taxon>
        <taxon>Dikarya</taxon>
        <taxon>Ascomycota</taxon>
        <taxon>Pezizomycotina</taxon>
        <taxon>Dothideomycetes</taxon>
        <taxon>Dothideomycetidae</taxon>
        <taxon>Mycosphaerellales</taxon>
        <taxon>Mycosphaerellaceae</taxon>
        <taxon>Zymoseptoria</taxon>
    </lineage>
</organism>
<dbReference type="PROSITE" id="PS00518">
    <property type="entry name" value="ZF_RING_1"/>
    <property type="match status" value="1"/>
</dbReference>
<dbReference type="EMBL" id="LT853698">
    <property type="protein sequence ID" value="SMQ52757.1"/>
    <property type="molecule type" value="Genomic_DNA"/>
</dbReference>
<evidence type="ECO:0000256" key="2">
    <source>
        <dbReference type="ARBA" id="ARBA00022771"/>
    </source>
</evidence>
<feature type="domain" description="RING-type" evidence="5">
    <location>
        <begin position="138"/>
        <end position="178"/>
    </location>
</feature>
<dbReference type="PROSITE" id="PS50089">
    <property type="entry name" value="ZF_RING_2"/>
    <property type="match status" value="1"/>
</dbReference>
<evidence type="ECO:0000256" key="1">
    <source>
        <dbReference type="ARBA" id="ARBA00022723"/>
    </source>
</evidence>
<accession>A0A1X7S0Q5</accession>
<keyword evidence="2 4" id="KW-0863">Zinc-finger</keyword>
<dbReference type="AlphaFoldDB" id="A0A1X7S0Q5"/>
<name>A0A1X7S0Q5_ZYMT9</name>
<gene>
    <name evidence="6" type="ORF">ZT3D7_G7910</name>
</gene>
<evidence type="ECO:0000256" key="3">
    <source>
        <dbReference type="ARBA" id="ARBA00022833"/>
    </source>
</evidence>
<keyword evidence="3" id="KW-0862">Zinc</keyword>
<dbReference type="InterPro" id="IPR013083">
    <property type="entry name" value="Znf_RING/FYVE/PHD"/>
</dbReference>
<evidence type="ECO:0000256" key="4">
    <source>
        <dbReference type="PROSITE-ProRule" id="PRU00175"/>
    </source>
</evidence>
<evidence type="ECO:0000313" key="6">
    <source>
        <dbReference type="EMBL" id="SMQ52757.1"/>
    </source>
</evidence>
<dbReference type="InterPro" id="IPR001841">
    <property type="entry name" value="Znf_RING"/>
</dbReference>
<dbReference type="InterPro" id="IPR017907">
    <property type="entry name" value="Znf_RING_CS"/>
</dbReference>